<dbReference type="EMBL" id="VSWC01000183">
    <property type="protein sequence ID" value="KAA1069059.1"/>
    <property type="molecule type" value="Genomic_DNA"/>
</dbReference>
<evidence type="ECO:0000256" key="1">
    <source>
        <dbReference type="SAM" id="MobiDB-lite"/>
    </source>
</evidence>
<protein>
    <submittedName>
        <fullName evidence="2">Uncharacterized protein</fullName>
    </submittedName>
</protein>
<keyword evidence="3" id="KW-1185">Reference proteome</keyword>
<evidence type="ECO:0000313" key="2">
    <source>
        <dbReference type="EMBL" id="KAA1069059.1"/>
    </source>
</evidence>
<gene>
    <name evidence="2" type="ORF">PGT21_010526</name>
</gene>
<feature type="region of interest" description="Disordered" evidence="1">
    <location>
        <begin position="1"/>
        <end position="88"/>
    </location>
</feature>
<name>A0A5B0LYG3_PUCGR</name>
<reference evidence="2 3" key="1">
    <citation type="submission" date="2019-05" db="EMBL/GenBank/DDBJ databases">
        <title>Emergence of the Ug99 lineage of the wheat stem rust pathogen through somatic hybridization.</title>
        <authorList>
            <person name="Li F."/>
            <person name="Upadhyaya N.M."/>
            <person name="Sperschneider J."/>
            <person name="Matny O."/>
            <person name="Nguyen-Phuc H."/>
            <person name="Mago R."/>
            <person name="Raley C."/>
            <person name="Miller M.E."/>
            <person name="Silverstein K.A.T."/>
            <person name="Henningsen E."/>
            <person name="Hirsch C.D."/>
            <person name="Visser B."/>
            <person name="Pretorius Z.A."/>
            <person name="Steffenson B.J."/>
            <person name="Schwessinger B."/>
            <person name="Dodds P.N."/>
            <person name="Figueroa M."/>
        </authorList>
    </citation>
    <scope>NUCLEOTIDE SEQUENCE [LARGE SCALE GENOMIC DNA]</scope>
    <source>
        <strain evidence="2">21-0</strain>
    </source>
</reference>
<organism evidence="2 3">
    <name type="scientific">Puccinia graminis f. sp. tritici</name>
    <dbReference type="NCBI Taxonomy" id="56615"/>
    <lineage>
        <taxon>Eukaryota</taxon>
        <taxon>Fungi</taxon>
        <taxon>Dikarya</taxon>
        <taxon>Basidiomycota</taxon>
        <taxon>Pucciniomycotina</taxon>
        <taxon>Pucciniomycetes</taxon>
        <taxon>Pucciniales</taxon>
        <taxon>Pucciniaceae</taxon>
        <taxon>Puccinia</taxon>
    </lineage>
</organism>
<evidence type="ECO:0000313" key="3">
    <source>
        <dbReference type="Proteomes" id="UP000324748"/>
    </source>
</evidence>
<proteinExistence type="predicted"/>
<accession>A0A5B0LYG3</accession>
<dbReference type="OrthoDB" id="10285222at2759"/>
<sequence>MDAAGPTALTRSRSAFLKIGKDDPSDGGKGGCPDEMSRPGPMADCDHRPRSPPPAHLAPDPRSTRERSVYKFGRQGSRSVGRKEAPENRAWLDNHQLAESQLKARLNKSSCFAHRPDVSLPDGVREKTMISSS</sequence>
<comment type="caution">
    <text evidence="2">The sequence shown here is derived from an EMBL/GenBank/DDBJ whole genome shotgun (WGS) entry which is preliminary data.</text>
</comment>
<dbReference type="AlphaFoldDB" id="A0A5B0LYG3"/>
<dbReference type="Proteomes" id="UP000324748">
    <property type="component" value="Unassembled WGS sequence"/>
</dbReference>